<gene>
    <name evidence="12" type="ORF">DI598_15220</name>
</gene>
<keyword evidence="4" id="KW-0136">Cellulose degradation</keyword>
<evidence type="ECO:0000313" key="12">
    <source>
        <dbReference type="EMBL" id="PZP43894.1"/>
    </source>
</evidence>
<comment type="caution">
    <text evidence="12">The sequence shown here is derived from an EMBL/GenBank/DDBJ whole genome shotgun (WGS) entry which is preliminary data.</text>
</comment>
<evidence type="ECO:0000256" key="9">
    <source>
        <dbReference type="PIRSR" id="PIRSR617736-2"/>
    </source>
</evidence>
<accession>A0A2W5EPJ9</accession>
<keyword evidence="6 11" id="KW-0326">Glycosidase</keyword>
<dbReference type="InterPro" id="IPR018120">
    <property type="entry name" value="Glyco_hydro_1_AS"/>
</dbReference>
<comment type="catalytic activity">
    <reaction evidence="11">
        <text>Hydrolysis of terminal, non-reducing beta-D-glucosyl residues with release of beta-D-glucose.</text>
        <dbReference type="EC" id="3.2.1.21"/>
    </reaction>
</comment>
<proteinExistence type="inferred from homology"/>
<evidence type="ECO:0000256" key="4">
    <source>
        <dbReference type="ARBA" id="ARBA00023001"/>
    </source>
</evidence>
<dbReference type="InterPro" id="IPR001360">
    <property type="entry name" value="Glyco_hydro_1"/>
</dbReference>
<evidence type="ECO:0000256" key="2">
    <source>
        <dbReference type="ARBA" id="ARBA00012744"/>
    </source>
</evidence>
<dbReference type="FunFam" id="3.20.20.80:FF:000004">
    <property type="entry name" value="Beta-glucosidase 6-phospho-beta-glucosidase"/>
    <property type="match status" value="1"/>
</dbReference>
<dbReference type="SUPFAM" id="SSF51445">
    <property type="entry name" value="(Trans)glycosidases"/>
    <property type="match status" value="1"/>
</dbReference>
<dbReference type="Gene3D" id="3.20.20.80">
    <property type="entry name" value="Glycosidases"/>
    <property type="match status" value="1"/>
</dbReference>
<dbReference type="GO" id="GO:0008422">
    <property type="term" value="F:beta-glucosidase activity"/>
    <property type="evidence" value="ECO:0007669"/>
    <property type="project" value="UniProtKB-EC"/>
</dbReference>
<feature type="binding site" evidence="9">
    <location>
        <position position="28"/>
    </location>
    <ligand>
        <name>substrate</name>
    </ligand>
</feature>
<evidence type="ECO:0000256" key="6">
    <source>
        <dbReference type="ARBA" id="ARBA00023295"/>
    </source>
</evidence>
<dbReference type="PANTHER" id="PTHR10353">
    <property type="entry name" value="GLYCOSYL HYDROLASE"/>
    <property type="match status" value="1"/>
</dbReference>
<feature type="active site" description="Nucleophile" evidence="8 10">
    <location>
        <position position="364"/>
    </location>
</feature>
<dbReference type="InterPro" id="IPR017853">
    <property type="entry name" value="GH"/>
</dbReference>
<evidence type="ECO:0000256" key="3">
    <source>
        <dbReference type="ARBA" id="ARBA00022801"/>
    </source>
</evidence>
<feature type="binding site" evidence="9">
    <location>
        <position position="304"/>
    </location>
    <ligand>
        <name>substrate</name>
    </ligand>
</feature>
<dbReference type="AlphaFoldDB" id="A0A2W5EPJ9"/>
<dbReference type="Proteomes" id="UP000249645">
    <property type="component" value="Unassembled WGS sequence"/>
</dbReference>
<name>A0A2W5EPJ9_9SPHI</name>
<organism evidence="12 13">
    <name type="scientific">Pseudopedobacter saltans</name>
    <dbReference type="NCBI Taxonomy" id="151895"/>
    <lineage>
        <taxon>Bacteria</taxon>
        <taxon>Pseudomonadati</taxon>
        <taxon>Bacteroidota</taxon>
        <taxon>Sphingobacteriia</taxon>
        <taxon>Sphingobacteriales</taxon>
        <taxon>Sphingobacteriaceae</taxon>
        <taxon>Pseudopedobacter</taxon>
    </lineage>
</organism>
<evidence type="ECO:0000256" key="11">
    <source>
        <dbReference type="RuleBase" id="RU361175"/>
    </source>
</evidence>
<evidence type="ECO:0000256" key="10">
    <source>
        <dbReference type="PROSITE-ProRule" id="PRU10055"/>
    </source>
</evidence>
<dbReference type="PRINTS" id="PR00131">
    <property type="entry name" value="GLHYDRLASE1"/>
</dbReference>
<keyword evidence="5" id="KW-0119">Carbohydrate metabolism</keyword>
<dbReference type="PANTHER" id="PTHR10353:SF36">
    <property type="entry name" value="LP05116P"/>
    <property type="match status" value="1"/>
</dbReference>
<dbReference type="NCBIfam" id="TIGR03356">
    <property type="entry name" value="BGL"/>
    <property type="match status" value="1"/>
</dbReference>
<dbReference type="EMBL" id="QFOI01000347">
    <property type="protein sequence ID" value="PZP43894.1"/>
    <property type="molecule type" value="Genomic_DNA"/>
</dbReference>
<comment type="similarity">
    <text evidence="1 11">Belongs to the glycosyl hydrolase 1 family.</text>
</comment>
<evidence type="ECO:0000313" key="13">
    <source>
        <dbReference type="Proteomes" id="UP000249645"/>
    </source>
</evidence>
<feature type="binding site" evidence="9">
    <location>
        <position position="410"/>
    </location>
    <ligand>
        <name>substrate</name>
    </ligand>
</feature>
<feature type="binding site" evidence="9">
    <location>
        <position position="173"/>
    </location>
    <ligand>
        <name>substrate</name>
    </ligand>
</feature>
<evidence type="ECO:0000256" key="8">
    <source>
        <dbReference type="PIRSR" id="PIRSR617736-1"/>
    </source>
</evidence>
<dbReference type="GO" id="GO:0030245">
    <property type="term" value="P:cellulose catabolic process"/>
    <property type="evidence" value="ECO:0007669"/>
    <property type="project" value="UniProtKB-KW"/>
</dbReference>
<evidence type="ECO:0000256" key="7">
    <source>
        <dbReference type="ARBA" id="ARBA00023326"/>
    </source>
</evidence>
<feature type="binding site" evidence="9">
    <location>
        <position position="129"/>
    </location>
    <ligand>
        <name>substrate</name>
    </ligand>
</feature>
<keyword evidence="3 11" id="KW-0378">Hydrolase</keyword>
<dbReference type="InterPro" id="IPR017736">
    <property type="entry name" value="Glyco_hydro_1_beta-glucosidase"/>
</dbReference>
<dbReference type="EC" id="3.2.1.21" evidence="2 11"/>
<evidence type="ECO:0000256" key="1">
    <source>
        <dbReference type="ARBA" id="ARBA00010838"/>
    </source>
</evidence>
<sequence>MAYMKSRVISASDFGKDFLWGVAIAAQQNEGARHIDGRTDSIWDAFADKSKKIKNNHKIGKACDFFHRYKEDIDLCKLIGFNTFRFSISWSRILPNGIGEPNPLGIKYYNDVIDYCLANGIKPFVTLYHWDLPNVLELEGGWTSHRMVDWFSYYVKVCADSFGDRVKDWIVLNEPTGFTTLGYMLGMHAPGRRGISSFFPAVHNTLLCQAQGGRVLRENVSGAYIGTTFSCSYIYPNSDKIEDVKAAQRVDTIMNRLFVEPLLGMGYPRISDFKLLEKLEVHNLAWRHKDLMTFDYDFIGIQNYFPITVKYNPIIPYLSASEVKPQDRNVPYTSMGWEVNSEAFGKIIRQFAKYSNMPRIIITENGASFKDTMINNNINDVKRIIYYKSHLTELLKLKNEGLPIDGYFAWTLTDNFEWNYGYTPKFGLIHVNKDTQERTIKKSGNWFKGFLHT</sequence>
<protein>
    <recommendedName>
        <fullName evidence="2 11">Beta-glucosidase</fullName>
        <ecNumber evidence="2 11">3.2.1.21</ecNumber>
    </recommendedName>
</protein>
<dbReference type="Pfam" id="PF00232">
    <property type="entry name" value="Glyco_hydro_1"/>
    <property type="match status" value="1"/>
</dbReference>
<keyword evidence="7" id="KW-0624">Polysaccharide degradation</keyword>
<feature type="binding site" evidence="9">
    <location>
        <begin position="417"/>
        <end position="418"/>
    </location>
    <ligand>
        <name>substrate</name>
    </ligand>
</feature>
<evidence type="ECO:0000256" key="5">
    <source>
        <dbReference type="ARBA" id="ARBA00023277"/>
    </source>
</evidence>
<reference evidence="12 13" key="1">
    <citation type="submission" date="2017-11" db="EMBL/GenBank/DDBJ databases">
        <title>Infants hospitalized years apart are colonized by the same room-sourced microbial strains.</title>
        <authorList>
            <person name="Brooks B."/>
            <person name="Olm M.R."/>
            <person name="Firek B.A."/>
            <person name="Baker R."/>
            <person name="Thomas B.C."/>
            <person name="Morowitz M.J."/>
            <person name="Banfield J.F."/>
        </authorList>
    </citation>
    <scope>NUCLEOTIDE SEQUENCE [LARGE SCALE GENOMIC DNA]</scope>
    <source>
        <strain evidence="12">S2_009_000_R2_76</strain>
    </source>
</reference>
<feature type="active site" description="Proton donor" evidence="8">
    <location>
        <position position="174"/>
    </location>
</feature>
<dbReference type="PROSITE" id="PS00572">
    <property type="entry name" value="GLYCOSYL_HYDROL_F1_1"/>
    <property type="match status" value="1"/>
</dbReference>